<dbReference type="GO" id="GO:0016887">
    <property type="term" value="F:ATP hydrolysis activity"/>
    <property type="evidence" value="ECO:0007669"/>
    <property type="project" value="InterPro"/>
</dbReference>
<dbReference type="PROSITE" id="PS00211">
    <property type="entry name" value="ABC_TRANSPORTER_1"/>
    <property type="match status" value="1"/>
</dbReference>
<protein>
    <submittedName>
        <fullName evidence="11">ABC transporter ATP-binding protein</fullName>
    </submittedName>
</protein>
<keyword evidence="6 8" id="KW-0472">Membrane</keyword>
<feature type="region of interest" description="Disordered" evidence="7">
    <location>
        <begin position="598"/>
        <end position="617"/>
    </location>
</feature>
<dbReference type="InterPro" id="IPR036640">
    <property type="entry name" value="ABC1_TM_sf"/>
</dbReference>
<dbReference type="InterPro" id="IPR039421">
    <property type="entry name" value="Type_1_exporter"/>
</dbReference>
<dbReference type="GO" id="GO:0005524">
    <property type="term" value="F:ATP binding"/>
    <property type="evidence" value="ECO:0007669"/>
    <property type="project" value="UniProtKB-KW"/>
</dbReference>
<dbReference type="EMBL" id="CP042806">
    <property type="protein sequence ID" value="QEE28489.1"/>
    <property type="molecule type" value="Genomic_DNA"/>
</dbReference>
<dbReference type="Gene3D" id="3.40.50.300">
    <property type="entry name" value="P-loop containing nucleotide triphosphate hydrolases"/>
    <property type="match status" value="1"/>
</dbReference>
<dbReference type="InterPro" id="IPR011527">
    <property type="entry name" value="ABC1_TM_dom"/>
</dbReference>
<keyword evidence="4 11" id="KW-0067">ATP-binding</keyword>
<evidence type="ECO:0000256" key="3">
    <source>
        <dbReference type="ARBA" id="ARBA00022741"/>
    </source>
</evidence>
<evidence type="ECO:0000256" key="8">
    <source>
        <dbReference type="SAM" id="Phobius"/>
    </source>
</evidence>
<evidence type="ECO:0000256" key="2">
    <source>
        <dbReference type="ARBA" id="ARBA00022692"/>
    </source>
</evidence>
<dbReference type="Gene3D" id="1.20.1560.10">
    <property type="entry name" value="ABC transporter type 1, transmembrane domain"/>
    <property type="match status" value="1"/>
</dbReference>
<dbReference type="InterPro" id="IPR017871">
    <property type="entry name" value="ABC_transporter-like_CS"/>
</dbReference>
<dbReference type="GO" id="GO:0015421">
    <property type="term" value="F:ABC-type oligopeptide transporter activity"/>
    <property type="evidence" value="ECO:0007669"/>
    <property type="project" value="TreeGrafter"/>
</dbReference>
<dbReference type="SUPFAM" id="SSF52540">
    <property type="entry name" value="P-loop containing nucleoside triphosphate hydrolases"/>
    <property type="match status" value="1"/>
</dbReference>
<proteinExistence type="predicted"/>
<dbReference type="OrthoDB" id="9762778at2"/>
<dbReference type="GO" id="GO:0005886">
    <property type="term" value="C:plasma membrane"/>
    <property type="evidence" value="ECO:0007669"/>
    <property type="project" value="UniProtKB-SubCell"/>
</dbReference>
<dbReference type="AlphaFoldDB" id="A0A5B9E9P3"/>
<dbReference type="InterPro" id="IPR003593">
    <property type="entry name" value="AAA+_ATPase"/>
</dbReference>
<evidence type="ECO:0000256" key="6">
    <source>
        <dbReference type="ARBA" id="ARBA00023136"/>
    </source>
</evidence>
<keyword evidence="5 8" id="KW-1133">Transmembrane helix</keyword>
<dbReference type="PROSITE" id="PS50893">
    <property type="entry name" value="ABC_TRANSPORTER_2"/>
    <property type="match status" value="1"/>
</dbReference>
<dbReference type="Pfam" id="PF00664">
    <property type="entry name" value="ABC_membrane"/>
    <property type="match status" value="1"/>
</dbReference>
<dbReference type="PROSITE" id="PS50929">
    <property type="entry name" value="ABC_TM1F"/>
    <property type="match status" value="1"/>
</dbReference>
<feature type="transmembrane region" description="Helical" evidence="8">
    <location>
        <begin position="152"/>
        <end position="178"/>
    </location>
</feature>
<dbReference type="Pfam" id="PF00005">
    <property type="entry name" value="ABC_tran"/>
    <property type="match status" value="1"/>
</dbReference>
<evidence type="ECO:0000256" key="4">
    <source>
        <dbReference type="ARBA" id="ARBA00022840"/>
    </source>
</evidence>
<evidence type="ECO:0000256" key="1">
    <source>
        <dbReference type="ARBA" id="ARBA00004651"/>
    </source>
</evidence>
<feature type="transmembrane region" description="Helical" evidence="8">
    <location>
        <begin position="66"/>
        <end position="91"/>
    </location>
</feature>
<dbReference type="InterPro" id="IPR003439">
    <property type="entry name" value="ABC_transporter-like_ATP-bd"/>
</dbReference>
<evidence type="ECO:0000259" key="9">
    <source>
        <dbReference type="PROSITE" id="PS50893"/>
    </source>
</evidence>
<evidence type="ECO:0000256" key="5">
    <source>
        <dbReference type="ARBA" id="ARBA00022989"/>
    </source>
</evidence>
<evidence type="ECO:0000259" key="10">
    <source>
        <dbReference type="PROSITE" id="PS50929"/>
    </source>
</evidence>
<feature type="transmembrane region" description="Helical" evidence="8">
    <location>
        <begin position="25"/>
        <end position="46"/>
    </location>
</feature>
<dbReference type="SUPFAM" id="SSF90123">
    <property type="entry name" value="ABC transporter transmembrane region"/>
    <property type="match status" value="1"/>
</dbReference>
<dbReference type="InterPro" id="IPR027417">
    <property type="entry name" value="P-loop_NTPase"/>
</dbReference>
<feature type="transmembrane region" description="Helical" evidence="8">
    <location>
        <begin position="266"/>
        <end position="286"/>
    </location>
</feature>
<comment type="subcellular location">
    <subcellularLocation>
        <location evidence="1">Cell membrane</location>
        <topology evidence="1">Multi-pass membrane protein</topology>
    </subcellularLocation>
</comment>
<evidence type="ECO:0000313" key="12">
    <source>
        <dbReference type="Proteomes" id="UP000321820"/>
    </source>
</evidence>
<dbReference type="KEGG" id="talb:FTW19_11050"/>
<sequence length="617" mass="68087">MPNVASETRRELTILGLLSPYKKQLWLGLLAIAGESIAGLLEPWPLKIVLDNIFKGKDMSGWLNRFVHFTAGQSTQGMLTFACVAVLVIAVMDAGCSYAEKYLTTSVGQWVTHDLRRMIYTQVQRLSLSYHDQQPTGDLISRVTSDIDAIQTFIVSGLLGILVNVATLVGMIGVMFYINWEFTLIALAVVPVLFSIVYTYTRKVKKASREVRKKEGRLISIVAEVVNSVRVVKAFSREDYEVRRFEGESLETVQAALTARTLKARLVPMVDIITAVGTCAVLWFGARMVLTGDLSAGSMVVFIFYLGKMYKPMQEISKTMDAYSKAEVGYERVQEILTSHEEILDVPGAKVAPSFHGEIDLENIDFSYNEQKKILCGVNMHVEAGTMVALVGPTGSGKTTIVNLIARFYEPEHGIVKIDGTDIRDFKQKSLRCQISFVLQDTVLFSGTIWDNIAYGRPDATEAEIVSAAEAANAMEFIQKMPNKFNTVVGERGMTLSGGQRQRIAIARAIIRNAPILILDEPTSGLDAASEHLVFDALDRLMEGKTAIVIAHRLSTIRKATCIYVVDDGRIVESGTQEELMAREDGVFRKLHDIQFSEEPESAGLSQGTPQGVSSNS</sequence>
<dbReference type="FunFam" id="3.40.50.300:FF:000218">
    <property type="entry name" value="Multidrug ABC transporter ATP-binding protein"/>
    <property type="match status" value="1"/>
</dbReference>
<feature type="transmembrane region" description="Helical" evidence="8">
    <location>
        <begin position="184"/>
        <end position="201"/>
    </location>
</feature>
<keyword evidence="2 8" id="KW-0812">Transmembrane</keyword>
<dbReference type="Proteomes" id="UP000321820">
    <property type="component" value="Chromosome"/>
</dbReference>
<organism evidence="11 12">
    <name type="scientific">Terriglobus albidus</name>
    <dbReference type="NCBI Taxonomy" id="1592106"/>
    <lineage>
        <taxon>Bacteria</taxon>
        <taxon>Pseudomonadati</taxon>
        <taxon>Acidobacteriota</taxon>
        <taxon>Terriglobia</taxon>
        <taxon>Terriglobales</taxon>
        <taxon>Acidobacteriaceae</taxon>
        <taxon>Terriglobus</taxon>
    </lineage>
</organism>
<reference evidence="11 12" key="1">
    <citation type="submission" date="2019-08" db="EMBL/GenBank/DDBJ databases">
        <title>Complete genome sequence of Terriglobus albidus strain ORNL.</title>
        <authorList>
            <person name="Podar M."/>
        </authorList>
    </citation>
    <scope>NUCLEOTIDE SEQUENCE [LARGE SCALE GENOMIC DNA]</scope>
    <source>
        <strain evidence="11 12">ORNL</strain>
    </source>
</reference>
<evidence type="ECO:0000256" key="7">
    <source>
        <dbReference type="SAM" id="MobiDB-lite"/>
    </source>
</evidence>
<accession>A0A5B9E9P3</accession>
<evidence type="ECO:0000313" key="11">
    <source>
        <dbReference type="EMBL" id="QEE28489.1"/>
    </source>
</evidence>
<feature type="domain" description="ABC transmembrane type-1" evidence="10">
    <location>
        <begin position="26"/>
        <end position="325"/>
    </location>
</feature>
<dbReference type="PANTHER" id="PTHR43394:SF1">
    <property type="entry name" value="ATP-BINDING CASSETTE SUB-FAMILY B MEMBER 10, MITOCHONDRIAL"/>
    <property type="match status" value="1"/>
</dbReference>
<dbReference type="RefSeq" id="WP_147647679.1">
    <property type="nucleotide sequence ID" value="NZ_CP042806.1"/>
</dbReference>
<name>A0A5B9E9P3_9BACT</name>
<feature type="compositionally biased region" description="Polar residues" evidence="7">
    <location>
        <begin position="604"/>
        <end position="617"/>
    </location>
</feature>
<gene>
    <name evidence="11" type="ORF">FTW19_11050</name>
</gene>
<dbReference type="CDD" id="cd18564">
    <property type="entry name" value="ABC_6TM_exporter_like"/>
    <property type="match status" value="1"/>
</dbReference>
<keyword evidence="3" id="KW-0547">Nucleotide-binding</keyword>
<feature type="domain" description="ABC transporter" evidence="9">
    <location>
        <begin position="359"/>
        <end position="593"/>
    </location>
</feature>
<dbReference type="PANTHER" id="PTHR43394">
    <property type="entry name" value="ATP-DEPENDENT PERMEASE MDL1, MITOCHONDRIAL"/>
    <property type="match status" value="1"/>
</dbReference>
<keyword evidence="12" id="KW-1185">Reference proteome</keyword>
<dbReference type="SMART" id="SM00382">
    <property type="entry name" value="AAA"/>
    <property type="match status" value="1"/>
</dbReference>